<dbReference type="GO" id="GO:0003700">
    <property type="term" value="F:DNA-binding transcription factor activity"/>
    <property type="evidence" value="ECO:0007669"/>
    <property type="project" value="InterPro"/>
</dbReference>
<sequence length="198" mass="22711">MLPIERQKRIRELILDNQHMKISELSKELQVSEMTIHRDVKPLIEDGFIEKTFGGISLQSEADEKKVNEGKCVICCKTVNERMAYRLITSDNRIEVTCCAHCGLIRHRQLDKEVVQAICADFFRHTTISALVAWYVVDTSLQLDCCQPQALPFERKTEADKFVKGFGGRVLPFQEVSEMIYNQMNGDCCHSVNEVENI</sequence>
<evidence type="ECO:0000313" key="7">
    <source>
        <dbReference type="Proteomes" id="UP000182945"/>
    </source>
</evidence>
<keyword evidence="3" id="KW-0804">Transcription</keyword>
<keyword evidence="1" id="KW-0805">Transcription regulation</keyword>
<dbReference type="AlphaFoldDB" id="A0AAC9J3P8"/>
<reference evidence="6 8" key="2">
    <citation type="submission" date="2020-09" db="EMBL/GenBank/DDBJ databases">
        <title>Draft Genome Sequences of Oil-Oxidizing Bacteria Halomonas titanicae, Marinobacter lutaoensis, and Virgibacillus halodenitrificans Isolated from Highly Saline Environments.</title>
        <authorList>
            <person name="Grouzdev D.S."/>
            <person name="Sokolova D.S."/>
            <person name="Semenova E.M."/>
            <person name="Borzenkov I.A."/>
            <person name="Bidzhieva S.K."/>
            <person name="Poltaraus A.B."/>
            <person name="Nazina T.N."/>
        </authorList>
    </citation>
    <scope>NUCLEOTIDE SEQUENCE [LARGE SCALE GENOMIC DNA]</scope>
    <source>
        <strain evidence="6 8">VKM B-3472D</strain>
    </source>
</reference>
<dbReference type="Gene3D" id="1.10.10.10">
    <property type="entry name" value="Winged helix-like DNA-binding domain superfamily/Winged helix DNA-binding domain"/>
    <property type="match status" value="1"/>
</dbReference>
<evidence type="ECO:0000259" key="4">
    <source>
        <dbReference type="PROSITE" id="PS51000"/>
    </source>
</evidence>
<evidence type="ECO:0000256" key="3">
    <source>
        <dbReference type="ARBA" id="ARBA00023163"/>
    </source>
</evidence>
<dbReference type="InterPro" id="IPR036390">
    <property type="entry name" value="WH_DNA-bd_sf"/>
</dbReference>
<dbReference type="PROSITE" id="PS51000">
    <property type="entry name" value="HTH_DEOR_2"/>
    <property type="match status" value="1"/>
</dbReference>
<evidence type="ECO:0000313" key="5">
    <source>
        <dbReference type="EMBL" id="APC49977.1"/>
    </source>
</evidence>
<dbReference type="PRINTS" id="PR00037">
    <property type="entry name" value="HTHLACR"/>
</dbReference>
<dbReference type="KEGG" id="vhl:BME96_18005"/>
<keyword evidence="8" id="KW-1185">Reference proteome</keyword>
<feature type="domain" description="HTH deoR-type" evidence="4">
    <location>
        <begin position="3"/>
        <end position="58"/>
    </location>
</feature>
<dbReference type="InterPro" id="IPR008719">
    <property type="entry name" value="N2O_reductase_NosL"/>
</dbReference>
<dbReference type="Pfam" id="PF05573">
    <property type="entry name" value="NosL"/>
    <property type="match status" value="1"/>
</dbReference>
<dbReference type="EMBL" id="JACWEZ010000003">
    <property type="protein sequence ID" value="MBD1222501.1"/>
    <property type="molecule type" value="Genomic_DNA"/>
</dbReference>
<dbReference type="PANTHER" id="PTHR41247">
    <property type="entry name" value="HTH-TYPE TRANSCRIPTIONAL REPRESSOR YCNK"/>
    <property type="match status" value="1"/>
</dbReference>
<evidence type="ECO:0000313" key="8">
    <source>
        <dbReference type="Proteomes" id="UP000621631"/>
    </source>
</evidence>
<gene>
    <name evidence="5" type="ORF">BME96_18005</name>
    <name evidence="6" type="ORF">IC602_07760</name>
</gene>
<dbReference type="GeneID" id="71516306"/>
<accession>A0AAC9J3P8</accession>
<name>A0AAC9J3P8_VIRHA</name>
<protein>
    <submittedName>
        <fullName evidence="5 6">Transcriptional regulator</fullName>
    </submittedName>
</protein>
<dbReference type="SUPFAM" id="SSF46785">
    <property type="entry name" value="Winged helix' DNA-binding domain"/>
    <property type="match status" value="1"/>
</dbReference>
<dbReference type="Pfam" id="PF08220">
    <property type="entry name" value="HTH_DeoR"/>
    <property type="match status" value="1"/>
</dbReference>
<dbReference type="Gene3D" id="3.30.70.2050">
    <property type="match status" value="1"/>
</dbReference>
<dbReference type="InterPro" id="IPR036388">
    <property type="entry name" value="WH-like_DNA-bd_sf"/>
</dbReference>
<dbReference type="Proteomes" id="UP000182945">
    <property type="component" value="Chromosome"/>
</dbReference>
<dbReference type="PROSITE" id="PS00894">
    <property type="entry name" value="HTH_DEOR_1"/>
    <property type="match status" value="1"/>
</dbReference>
<dbReference type="SMART" id="SM00420">
    <property type="entry name" value="HTH_DEOR"/>
    <property type="match status" value="1"/>
</dbReference>
<reference evidence="5 7" key="1">
    <citation type="submission" date="2016-11" db="EMBL/GenBank/DDBJ databases">
        <title>Complete genome sequencing of Virgibacillus halodenitrificans PDB-F2.</title>
        <authorList>
            <person name="Sun Z."/>
            <person name="Zhou Y."/>
            <person name="Li H."/>
        </authorList>
    </citation>
    <scope>NUCLEOTIDE SEQUENCE [LARGE SCALE GENOMIC DNA]</scope>
    <source>
        <strain evidence="5 7">PDB-F2</strain>
    </source>
</reference>
<dbReference type="GO" id="GO:0003677">
    <property type="term" value="F:DNA binding"/>
    <property type="evidence" value="ECO:0007669"/>
    <property type="project" value="UniProtKB-KW"/>
</dbReference>
<dbReference type="InterPro" id="IPR018356">
    <property type="entry name" value="Tscrpt_reg_HTH_DeoR_CS"/>
</dbReference>
<evidence type="ECO:0000313" key="6">
    <source>
        <dbReference type="EMBL" id="MBD1222501.1"/>
    </source>
</evidence>
<organism evidence="5 7">
    <name type="scientific">Virgibacillus halodenitrificans</name>
    <name type="common">Bacillus halodenitrificans</name>
    <dbReference type="NCBI Taxonomy" id="1482"/>
    <lineage>
        <taxon>Bacteria</taxon>
        <taxon>Bacillati</taxon>
        <taxon>Bacillota</taxon>
        <taxon>Bacilli</taxon>
        <taxon>Bacillales</taxon>
        <taxon>Bacillaceae</taxon>
        <taxon>Virgibacillus</taxon>
    </lineage>
</organism>
<evidence type="ECO:0000256" key="1">
    <source>
        <dbReference type="ARBA" id="ARBA00023015"/>
    </source>
</evidence>
<dbReference type="InterPro" id="IPR001034">
    <property type="entry name" value="DeoR_HTH"/>
</dbReference>
<dbReference type="RefSeq" id="WP_071649829.1">
    <property type="nucleotide sequence ID" value="NZ_CP017962.1"/>
</dbReference>
<dbReference type="EMBL" id="CP017962">
    <property type="protein sequence ID" value="APC49977.1"/>
    <property type="molecule type" value="Genomic_DNA"/>
</dbReference>
<dbReference type="PANTHER" id="PTHR41247:SF1">
    <property type="entry name" value="HTH-TYPE TRANSCRIPTIONAL REPRESSOR YCNK"/>
    <property type="match status" value="1"/>
</dbReference>
<keyword evidence="2" id="KW-0238">DNA-binding</keyword>
<evidence type="ECO:0000256" key="2">
    <source>
        <dbReference type="ARBA" id="ARBA00023125"/>
    </source>
</evidence>
<dbReference type="SUPFAM" id="SSF160387">
    <property type="entry name" value="NosL/MerB-like"/>
    <property type="match status" value="1"/>
</dbReference>
<dbReference type="Proteomes" id="UP000621631">
    <property type="component" value="Unassembled WGS sequence"/>
</dbReference>
<proteinExistence type="predicted"/>